<dbReference type="PANTHER" id="PTHR11476:SF7">
    <property type="entry name" value="HISTIDINE--TRNA LIGASE"/>
    <property type="match status" value="1"/>
</dbReference>
<protein>
    <recommendedName>
        <fullName evidence="10">Histidine--tRNA ligase</fullName>
        <ecNumber evidence="10">6.1.1.21</ecNumber>
    </recommendedName>
    <alternativeName>
        <fullName evidence="10">Histidyl-tRNA synthetase</fullName>
        <shortName evidence="10">HisRS</shortName>
    </alternativeName>
</protein>
<dbReference type="CDD" id="cd00773">
    <property type="entry name" value="HisRS-like_core"/>
    <property type="match status" value="1"/>
</dbReference>
<dbReference type="OrthoDB" id="9800814at2"/>
<evidence type="ECO:0000256" key="8">
    <source>
        <dbReference type="ARBA" id="ARBA00023146"/>
    </source>
</evidence>
<evidence type="ECO:0000256" key="2">
    <source>
        <dbReference type="ARBA" id="ARBA00011738"/>
    </source>
</evidence>
<dbReference type="Gene3D" id="3.40.50.800">
    <property type="entry name" value="Anticodon-binding domain"/>
    <property type="match status" value="1"/>
</dbReference>
<evidence type="ECO:0000256" key="10">
    <source>
        <dbReference type="HAMAP-Rule" id="MF_00127"/>
    </source>
</evidence>
<comment type="catalytic activity">
    <reaction evidence="9 10">
        <text>tRNA(His) + L-histidine + ATP = L-histidyl-tRNA(His) + AMP + diphosphate + H(+)</text>
        <dbReference type="Rhea" id="RHEA:17313"/>
        <dbReference type="Rhea" id="RHEA-COMP:9665"/>
        <dbReference type="Rhea" id="RHEA-COMP:9689"/>
        <dbReference type="ChEBI" id="CHEBI:15378"/>
        <dbReference type="ChEBI" id="CHEBI:30616"/>
        <dbReference type="ChEBI" id="CHEBI:33019"/>
        <dbReference type="ChEBI" id="CHEBI:57595"/>
        <dbReference type="ChEBI" id="CHEBI:78442"/>
        <dbReference type="ChEBI" id="CHEBI:78527"/>
        <dbReference type="ChEBI" id="CHEBI:456215"/>
        <dbReference type="EC" id="6.1.1.21"/>
    </reaction>
</comment>
<feature type="binding site" evidence="11">
    <location>
        <position position="144"/>
    </location>
    <ligand>
        <name>L-histidine</name>
        <dbReference type="ChEBI" id="CHEBI:57595"/>
    </ligand>
</feature>
<dbReference type="GO" id="GO:0005737">
    <property type="term" value="C:cytoplasm"/>
    <property type="evidence" value="ECO:0007669"/>
    <property type="project" value="UniProtKB-SubCell"/>
</dbReference>
<evidence type="ECO:0000256" key="11">
    <source>
        <dbReference type="PIRSR" id="PIRSR001549-1"/>
    </source>
</evidence>
<dbReference type="PIRSF" id="PIRSF001549">
    <property type="entry name" value="His-tRNA_synth"/>
    <property type="match status" value="1"/>
</dbReference>
<dbReference type="PANTHER" id="PTHR11476">
    <property type="entry name" value="HISTIDYL-TRNA SYNTHETASE"/>
    <property type="match status" value="1"/>
</dbReference>
<dbReference type="GO" id="GO:0005524">
    <property type="term" value="F:ATP binding"/>
    <property type="evidence" value="ECO:0007669"/>
    <property type="project" value="UniProtKB-UniRule"/>
</dbReference>
<evidence type="ECO:0000256" key="5">
    <source>
        <dbReference type="ARBA" id="ARBA00022741"/>
    </source>
</evidence>
<dbReference type="Pfam" id="PF13393">
    <property type="entry name" value="tRNA-synt_His"/>
    <property type="match status" value="1"/>
</dbReference>
<comment type="similarity">
    <text evidence="1 10">Belongs to the class-II aminoacyl-tRNA synthetase family.</text>
</comment>
<evidence type="ECO:0000259" key="12">
    <source>
        <dbReference type="PROSITE" id="PS50862"/>
    </source>
</evidence>
<dbReference type="PROSITE" id="PS50862">
    <property type="entry name" value="AA_TRNA_LIGASE_II"/>
    <property type="match status" value="1"/>
</dbReference>
<dbReference type="Proteomes" id="UP000029736">
    <property type="component" value="Unassembled WGS sequence"/>
</dbReference>
<evidence type="ECO:0000256" key="6">
    <source>
        <dbReference type="ARBA" id="ARBA00022840"/>
    </source>
</evidence>
<dbReference type="CDD" id="cd00859">
    <property type="entry name" value="HisRS_anticodon"/>
    <property type="match status" value="1"/>
</dbReference>
<feature type="binding site" evidence="11">
    <location>
        <position position="288"/>
    </location>
    <ligand>
        <name>L-histidine</name>
        <dbReference type="ChEBI" id="CHEBI:57595"/>
    </ligand>
</feature>
<dbReference type="InterPro" id="IPR033656">
    <property type="entry name" value="HisRS_anticodon"/>
</dbReference>
<feature type="binding site" evidence="11">
    <location>
        <position position="148"/>
    </location>
    <ligand>
        <name>L-histidine</name>
        <dbReference type="ChEBI" id="CHEBI:57595"/>
    </ligand>
</feature>
<dbReference type="InterPro" id="IPR036621">
    <property type="entry name" value="Anticodon-bd_dom_sf"/>
</dbReference>
<dbReference type="STRING" id="1524460.IX84_10170"/>
<keyword evidence="4 10" id="KW-0436">Ligase</keyword>
<keyword evidence="14" id="KW-1185">Reference proteome</keyword>
<comment type="subunit">
    <text evidence="2 10">Homodimer.</text>
</comment>
<keyword evidence="6 10" id="KW-0067">ATP-binding</keyword>
<feature type="binding site" evidence="11">
    <location>
        <begin position="100"/>
        <end position="102"/>
    </location>
    <ligand>
        <name>L-histidine</name>
        <dbReference type="ChEBI" id="CHEBI:57595"/>
    </ligand>
</feature>
<dbReference type="GO" id="GO:0006427">
    <property type="term" value="P:histidyl-tRNA aminoacylation"/>
    <property type="evidence" value="ECO:0007669"/>
    <property type="project" value="UniProtKB-UniRule"/>
</dbReference>
<evidence type="ECO:0000256" key="9">
    <source>
        <dbReference type="ARBA" id="ARBA00047639"/>
    </source>
</evidence>
<proteinExistence type="inferred from homology"/>
<dbReference type="GO" id="GO:0004821">
    <property type="term" value="F:histidine-tRNA ligase activity"/>
    <property type="evidence" value="ECO:0007669"/>
    <property type="project" value="UniProtKB-UniRule"/>
</dbReference>
<dbReference type="SUPFAM" id="SSF55681">
    <property type="entry name" value="Class II aaRS and biotin synthetases"/>
    <property type="match status" value="1"/>
</dbReference>
<dbReference type="EC" id="6.1.1.21" evidence="10"/>
<accession>A0A098S7V0</accession>
<comment type="caution">
    <text evidence="13">The sequence shown here is derived from an EMBL/GenBank/DDBJ whole genome shotgun (WGS) entry which is preliminary data.</text>
</comment>
<evidence type="ECO:0000256" key="4">
    <source>
        <dbReference type="ARBA" id="ARBA00022598"/>
    </source>
</evidence>
<name>A0A098S7V0_9BACT</name>
<dbReference type="RefSeq" id="WP_044219456.1">
    <property type="nucleotide sequence ID" value="NZ_JBKAGJ010000007.1"/>
</dbReference>
<dbReference type="Gene3D" id="3.30.930.10">
    <property type="entry name" value="Bira Bifunctional Protein, Domain 2"/>
    <property type="match status" value="1"/>
</dbReference>
<gene>
    <name evidence="10" type="primary">hisS</name>
    <name evidence="13" type="ORF">IX84_10170</name>
</gene>
<dbReference type="AlphaFoldDB" id="A0A098S7V0"/>
<dbReference type="EMBL" id="JPOS01000020">
    <property type="protein sequence ID" value="KGE88181.1"/>
    <property type="molecule type" value="Genomic_DNA"/>
</dbReference>
<evidence type="ECO:0000313" key="14">
    <source>
        <dbReference type="Proteomes" id="UP000029736"/>
    </source>
</evidence>
<keyword evidence="5 10" id="KW-0547">Nucleotide-binding</keyword>
<sequence length="455" mass="51132">MKPSIPKGTRDFGPAEVIKRNYIFDTIREVFVRYGFQPIETPAMEDLATLTGKYGEEGDQLLFKVLNNGDFLSKADDQALQAKDSAKLVPSISKRGLRYDLTVPFARFVAMHQNDIPFPFKRYQIQPVWRADRPQKGRYQEFYQCDVDVVGSESLMFEAELAQIYDEVFQKLGLKVVIKLNNRKILAGMAEAAGLSEDRFMDMTIAIDKLDKIGMDGVKQELSKRDISAEAIEKIEAMLGTTELEALKSTFAASKPGLKGIEELETVFEYLNMGPTYNTIQFDITLARGLNYYTGCIYEVAVDLEAEGQENIKMGSIGGGGRYANLTENFGMRTNGSGVGVSFGAERIYDVMEELSLFPEDKANTLQLLFIAFDEKAHRYAFKALQQARAAGINAELYPDPARVRKQMKYADQRNVPYTVVIGDREMESGELAFKNMVTGQQENLQLNAIIDQLK</sequence>
<comment type="subcellular location">
    <subcellularLocation>
        <location evidence="10">Cytoplasm</location>
    </subcellularLocation>
</comment>
<keyword evidence="8 10" id="KW-0030">Aminoacyl-tRNA synthetase</keyword>
<reference evidence="13 14" key="1">
    <citation type="journal article" date="2014" name="Int. J. Syst. Evol. Microbiol.">
        <title>Phaeodactylibacter xiamenensis gen. nov., sp. nov., a member of the family Saprospiraceae isolated from the marine alga Phaeodactylum tricornutum.</title>
        <authorList>
            <person name="Chen Z.Jr."/>
            <person name="Lei X."/>
            <person name="Lai Q."/>
            <person name="Li Y."/>
            <person name="Zhang B."/>
            <person name="Zhang J."/>
            <person name="Zhang H."/>
            <person name="Yang L."/>
            <person name="Zheng W."/>
            <person name="Tian Y."/>
            <person name="Yu Z."/>
            <person name="Xu H.Jr."/>
            <person name="Zheng T."/>
        </authorList>
    </citation>
    <scope>NUCLEOTIDE SEQUENCE [LARGE SCALE GENOMIC DNA]</scope>
    <source>
        <strain evidence="13 14">KD52</strain>
    </source>
</reference>
<organism evidence="13 14">
    <name type="scientific">Phaeodactylibacter xiamenensis</name>
    <dbReference type="NCBI Taxonomy" id="1524460"/>
    <lineage>
        <taxon>Bacteria</taxon>
        <taxon>Pseudomonadati</taxon>
        <taxon>Bacteroidota</taxon>
        <taxon>Saprospiria</taxon>
        <taxon>Saprospirales</taxon>
        <taxon>Haliscomenobacteraceae</taxon>
        <taxon>Phaeodactylibacter</taxon>
    </lineage>
</organism>
<dbReference type="Pfam" id="PF03129">
    <property type="entry name" value="HGTP_anticodon"/>
    <property type="match status" value="1"/>
</dbReference>
<feature type="binding site" evidence="11">
    <location>
        <begin position="292"/>
        <end position="293"/>
    </location>
    <ligand>
        <name>L-histidine</name>
        <dbReference type="ChEBI" id="CHEBI:57595"/>
    </ligand>
</feature>
<evidence type="ECO:0000313" key="13">
    <source>
        <dbReference type="EMBL" id="KGE88181.1"/>
    </source>
</evidence>
<dbReference type="InterPro" id="IPR004516">
    <property type="entry name" value="HisRS/HisZ"/>
</dbReference>
<evidence type="ECO:0000256" key="3">
    <source>
        <dbReference type="ARBA" id="ARBA00022490"/>
    </source>
</evidence>
<dbReference type="InterPro" id="IPR045864">
    <property type="entry name" value="aa-tRNA-synth_II/BPL/LPL"/>
</dbReference>
<dbReference type="SUPFAM" id="SSF52954">
    <property type="entry name" value="Class II aaRS ABD-related"/>
    <property type="match status" value="1"/>
</dbReference>
<keyword evidence="7 10" id="KW-0648">Protein biosynthesis</keyword>
<dbReference type="NCBIfam" id="TIGR00442">
    <property type="entry name" value="hisS"/>
    <property type="match status" value="1"/>
</dbReference>
<dbReference type="FunFam" id="3.30.930.10:FF:000093">
    <property type="entry name" value="Histidine--tRNA ligase"/>
    <property type="match status" value="1"/>
</dbReference>
<feature type="binding site" evidence="11">
    <location>
        <position position="130"/>
    </location>
    <ligand>
        <name>L-histidine</name>
        <dbReference type="ChEBI" id="CHEBI:57595"/>
    </ligand>
</feature>
<evidence type="ECO:0000256" key="7">
    <source>
        <dbReference type="ARBA" id="ARBA00022917"/>
    </source>
</evidence>
<dbReference type="InterPro" id="IPR041715">
    <property type="entry name" value="HisRS-like_core"/>
</dbReference>
<dbReference type="InterPro" id="IPR004154">
    <property type="entry name" value="Anticodon-bd"/>
</dbReference>
<keyword evidence="3 10" id="KW-0963">Cytoplasm</keyword>
<feature type="domain" description="Aminoacyl-transfer RNA synthetases class-II family profile" evidence="12">
    <location>
        <begin position="1"/>
        <end position="399"/>
    </location>
</feature>
<dbReference type="InterPro" id="IPR006195">
    <property type="entry name" value="aa-tRNA-synth_II"/>
</dbReference>
<dbReference type="HAMAP" id="MF_00127">
    <property type="entry name" value="His_tRNA_synth"/>
    <property type="match status" value="1"/>
</dbReference>
<evidence type="ECO:0000256" key="1">
    <source>
        <dbReference type="ARBA" id="ARBA00008226"/>
    </source>
</evidence>
<dbReference type="InterPro" id="IPR015807">
    <property type="entry name" value="His-tRNA-ligase"/>
</dbReference>